<dbReference type="SUPFAM" id="SSF52833">
    <property type="entry name" value="Thioredoxin-like"/>
    <property type="match status" value="1"/>
</dbReference>
<dbReference type="AlphaFoldDB" id="A0A9D1IN80"/>
<dbReference type="Gene3D" id="3.40.30.10">
    <property type="entry name" value="Glutaredoxin"/>
    <property type="match status" value="1"/>
</dbReference>
<proteinExistence type="predicted"/>
<protein>
    <recommendedName>
        <fullName evidence="3">Thioredoxin domain-containing protein</fullName>
    </recommendedName>
</protein>
<evidence type="ECO:0008006" key="3">
    <source>
        <dbReference type="Google" id="ProtNLM"/>
    </source>
</evidence>
<evidence type="ECO:0000313" key="1">
    <source>
        <dbReference type="EMBL" id="HIU39681.1"/>
    </source>
</evidence>
<reference evidence="1" key="2">
    <citation type="journal article" date="2021" name="PeerJ">
        <title>Extensive microbial diversity within the chicken gut microbiome revealed by metagenomics and culture.</title>
        <authorList>
            <person name="Gilroy R."/>
            <person name="Ravi A."/>
            <person name="Getino M."/>
            <person name="Pursley I."/>
            <person name="Horton D.L."/>
            <person name="Alikhan N.F."/>
            <person name="Baker D."/>
            <person name="Gharbi K."/>
            <person name="Hall N."/>
            <person name="Watson M."/>
            <person name="Adriaenssens E.M."/>
            <person name="Foster-Nyarko E."/>
            <person name="Jarju S."/>
            <person name="Secka A."/>
            <person name="Antonio M."/>
            <person name="Oren A."/>
            <person name="Chaudhuri R.R."/>
            <person name="La Ragione R."/>
            <person name="Hildebrand F."/>
            <person name="Pallen M.J."/>
        </authorList>
    </citation>
    <scope>NUCLEOTIDE SEQUENCE</scope>
    <source>
        <strain evidence="1">CHK193-30670</strain>
    </source>
</reference>
<evidence type="ECO:0000313" key="2">
    <source>
        <dbReference type="Proteomes" id="UP000824074"/>
    </source>
</evidence>
<organism evidence="1 2">
    <name type="scientific">Candidatus Aphodocola excrementigallinarum</name>
    <dbReference type="NCBI Taxonomy" id="2840670"/>
    <lineage>
        <taxon>Bacteria</taxon>
        <taxon>Bacillati</taxon>
        <taxon>Bacillota</taxon>
        <taxon>Bacilli</taxon>
        <taxon>Candidatus Aphodocola</taxon>
    </lineage>
</organism>
<dbReference type="PROSITE" id="PS51257">
    <property type="entry name" value="PROKAR_LIPOPROTEIN"/>
    <property type="match status" value="1"/>
</dbReference>
<dbReference type="Proteomes" id="UP000824074">
    <property type="component" value="Unassembled WGS sequence"/>
</dbReference>
<dbReference type="EMBL" id="DVMT01000002">
    <property type="protein sequence ID" value="HIU39681.1"/>
    <property type="molecule type" value="Genomic_DNA"/>
</dbReference>
<gene>
    <name evidence="1" type="ORF">IAB68_00055</name>
</gene>
<name>A0A9D1IN80_9FIRM</name>
<accession>A0A9D1IN80</accession>
<reference evidence="1" key="1">
    <citation type="submission" date="2020-10" db="EMBL/GenBank/DDBJ databases">
        <authorList>
            <person name="Gilroy R."/>
        </authorList>
    </citation>
    <scope>NUCLEOTIDE SEQUENCE</scope>
    <source>
        <strain evidence="1">CHK193-30670</strain>
    </source>
</reference>
<comment type="caution">
    <text evidence="1">The sequence shown here is derived from an EMBL/GenBank/DDBJ whole genome shotgun (WGS) entry which is preliminary data.</text>
</comment>
<sequence length="195" mass="22123">MKKLVAVVLTFLLILTGCDTIEVTKVEDDVSTDSIRFKDEYSEVSKDNIYEYATYYNVIDTIENETGIIYLGFSSCTLCKEIVPVLDEAAKDKGVKRILYYDFKDIRDNNTQEYQDLAELLSDYINEDDEGNKRITAPTVIFVNKGNIVGVYIGTINSDNEEIITDEQKNALKDNFSGLIDKMLIEEETTSEETA</sequence>
<dbReference type="InterPro" id="IPR036249">
    <property type="entry name" value="Thioredoxin-like_sf"/>
</dbReference>